<keyword evidence="1" id="KW-0812">Transmembrane</keyword>
<dbReference type="GO" id="GO:0016746">
    <property type="term" value="F:acyltransferase activity"/>
    <property type="evidence" value="ECO:0007669"/>
    <property type="project" value="InterPro"/>
</dbReference>
<protein>
    <submittedName>
        <fullName evidence="3">Uncharacterized protein</fullName>
    </submittedName>
</protein>
<dbReference type="OrthoDB" id="429742at2759"/>
<gene>
    <name evidence="3" type="ORF">AK812_SmicGene36539</name>
</gene>
<feature type="transmembrane region" description="Helical" evidence="1">
    <location>
        <begin position="29"/>
        <end position="54"/>
    </location>
</feature>
<reference evidence="3 4" key="1">
    <citation type="submission" date="2016-02" db="EMBL/GenBank/DDBJ databases">
        <title>Genome analysis of coral dinoflagellate symbionts highlights evolutionary adaptations to a symbiotic lifestyle.</title>
        <authorList>
            <person name="Aranda M."/>
            <person name="Li Y."/>
            <person name="Liew Y.J."/>
            <person name="Baumgarten S."/>
            <person name="Simakov O."/>
            <person name="Wilson M."/>
            <person name="Piel J."/>
            <person name="Ashoor H."/>
            <person name="Bougouffa S."/>
            <person name="Bajic V.B."/>
            <person name="Ryu T."/>
            <person name="Ravasi T."/>
            <person name="Bayer T."/>
            <person name="Micklem G."/>
            <person name="Kim H."/>
            <person name="Bhak J."/>
            <person name="Lajeunesse T.C."/>
            <person name="Voolstra C.R."/>
        </authorList>
    </citation>
    <scope>NUCLEOTIDE SEQUENCE [LARGE SCALE GENOMIC DNA]</scope>
    <source>
        <strain evidence="3 4">CCMP2467</strain>
    </source>
</reference>
<comment type="caution">
    <text evidence="3">The sequence shown here is derived from an EMBL/GenBank/DDBJ whole genome shotgun (WGS) entry which is preliminary data.</text>
</comment>
<keyword evidence="4" id="KW-1185">Reference proteome</keyword>
<organism evidence="3 4">
    <name type="scientific">Symbiodinium microadriaticum</name>
    <name type="common">Dinoflagellate</name>
    <name type="synonym">Zooxanthella microadriatica</name>
    <dbReference type="NCBI Taxonomy" id="2951"/>
    <lineage>
        <taxon>Eukaryota</taxon>
        <taxon>Sar</taxon>
        <taxon>Alveolata</taxon>
        <taxon>Dinophyceae</taxon>
        <taxon>Suessiales</taxon>
        <taxon>Symbiodiniaceae</taxon>
        <taxon>Symbiodinium</taxon>
    </lineage>
</organism>
<evidence type="ECO:0000313" key="4">
    <source>
        <dbReference type="Proteomes" id="UP000186817"/>
    </source>
</evidence>
<keyword evidence="1" id="KW-1133">Transmembrane helix</keyword>
<evidence type="ECO:0000313" key="3">
    <source>
        <dbReference type="EMBL" id="OLP82780.1"/>
    </source>
</evidence>
<dbReference type="Gene3D" id="3.40.47.10">
    <property type="match status" value="1"/>
</dbReference>
<keyword evidence="2" id="KW-0732">Signal</keyword>
<dbReference type="InterPro" id="IPR016039">
    <property type="entry name" value="Thiolase-like"/>
</dbReference>
<dbReference type="AlphaFoldDB" id="A0A1Q9CIP1"/>
<feature type="signal peptide" evidence="2">
    <location>
        <begin position="1"/>
        <end position="19"/>
    </location>
</feature>
<sequence length="186" mass="19884">MTIWLIMAMLLLLTRIVVTVVAMPPSSALAAVVLCVILILVVVVLLLLPLMMVMTPDIVMLGIMGPSTSIDCTSTAAVVGGVYLCLTPFMWPRWEAFMNPAGRCFSFDNAARGYVDGSIVVSDDPYVGSLALFEVGTMVGWSMANSGRNAGDKDRCLAWLGKAGAGGQTKNRIMDHAEFAKFITST</sequence>
<dbReference type="Proteomes" id="UP000186817">
    <property type="component" value="Unassembled WGS sequence"/>
</dbReference>
<name>A0A1Q9CIP1_SYMMI</name>
<proteinExistence type="predicted"/>
<keyword evidence="1" id="KW-0472">Membrane</keyword>
<feature type="chain" id="PRO_5012683527" evidence="2">
    <location>
        <begin position="20"/>
        <end position="186"/>
    </location>
</feature>
<dbReference type="SUPFAM" id="SSF53901">
    <property type="entry name" value="Thiolase-like"/>
    <property type="match status" value="1"/>
</dbReference>
<dbReference type="EMBL" id="LSRX01001167">
    <property type="protein sequence ID" value="OLP82780.1"/>
    <property type="molecule type" value="Genomic_DNA"/>
</dbReference>
<evidence type="ECO:0000256" key="1">
    <source>
        <dbReference type="SAM" id="Phobius"/>
    </source>
</evidence>
<accession>A0A1Q9CIP1</accession>
<evidence type="ECO:0000256" key="2">
    <source>
        <dbReference type="SAM" id="SignalP"/>
    </source>
</evidence>